<feature type="domain" description="Methyltransferase" evidence="4">
    <location>
        <begin position="61"/>
        <end position="152"/>
    </location>
</feature>
<keyword evidence="1 5" id="KW-0489">Methyltransferase</keyword>
<keyword evidence="6" id="KW-1185">Reference proteome</keyword>
<dbReference type="SUPFAM" id="SSF53335">
    <property type="entry name" value="S-adenosyl-L-methionine-dependent methyltransferases"/>
    <property type="match status" value="1"/>
</dbReference>
<accession>A0A2N5XR87</accession>
<dbReference type="OrthoDB" id="189743at2"/>
<dbReference type="AlphaFoldDB" id="A0A2N5XR87"/>
<organism evidence="5 6">
    <name type="scientific">Cohaesibacter celericrescens</name>
    <dbReference type="NCBI Taxonomy" id="2067669"/>
    <lineage>
        <taxon>Bacteria</taxon>
        <taxon>Pseudomonadati</taxon>
        <taxon>Pseudomonadota</taxon>
        <taxon>Alphaproteobacteria</taxon>
        <taxon>Hyphomicrobiales</taxon>
        <taxon>Cohaesibacteraceae</taxon>
    </lineage>
</organism>
<dbReference type="RefSeq" id="WP_101534313.1">
    <property type="nucleotide sequence ID" value="NZ_JBFHIU010000049.1"/>
</dbReference>
<dbReference type="EMBL" id="PKUQ01000022">
    <property type="protein sequence ID" value="PLW77023.1"/>
    <property type="molecule type" value="Genomic_DNA"/>
</dbReference>
<dbReference type="CDD" id="cd02440">
    <property type="entry name" value="AdoMet_MTases"/>
    <property type="match status" value="1"/>
</dbReference>
<dbReference type="Gene3D" id="3.40.50.150">
    <property type="entry name" value="Vaccinia Virus protein VP39"/>
    <property type="match status" value="1"/>
</dbReference>
<reference evidence="5 6" key="1">
    <citation type="submission" date="2018-01" db="EMBL/GenBank/DDBJ databases">
        <title>The draft genome sequence of Cohaesibacter sp. H1304.</title>
        <authorList>
            <person name="Wang N.-N."/>
            <person name="Du Z.-J."/>
        </authorList>
    </citation>
    <scope>NUCLEOTIDE SEQUENCE [LARGE SCALE GENOMIC DNA]</scope>
    <source>
        <strain evidence="5 6">H1304</strain>
    </source>
</reference>
<dbReference type="GO" id="GO:0032259">
    <property type="term" value="P:methylation"/>
    <property type="evidence" value="ECO:0007669"/>
    <property type="project" value="UniProtKB-KW"/>
</dbReference>
<proteinExistence type="predicted"/>
<dbReference type="InterPro" id="IPR041698">
    <property type="entry name" value="Methyltransf_25"/>
</dbReference>
<evidence type="ECO:0000313" key="6">
    <source>
        <dbReference type="Proteomes" id="UP000234881"/>
    </source>
</evidence>
<evidence type="ECO:0000313" key="5">
    <source>
        <dbReference type="EMBL" id="PLW77023.1"/>
    </source>
</evidence>
<evidence type="ECO:0000256" key="3">
    <source>
        <dbReference type="ARBA" id="ARBA00022691"/>
    </source>
</evidence>
<dbReference type="InterPro" id="IPR029063">
    <property type="entry name" value="SAM-dependent_MTases_sf"/>
</dbReference>
<gene>
    <name evidence="5" type="ORF">C0081_13345</name>
</gene>
<protein>
    <submittedName>
        <fullName evidence="5">Class I SAM-dependent methyltransferase</fullName>
    </submittedName>
</protein>
<evidence type="ECO:0000259" key="4">
    <source>
        <dbReference type="Pfam" id="PF13649"/>
    </source>
</evidence>
<evidence type="ECO:0000256" key="1">
    <source>
        <dbReference type="ARBA" id="ARBA00022603"/>
    </source>
</evidence>
<keyword evidence="3" id="KW-0949">S-adenosyl-L-methionine</keyword>
<dbReference type="PANTHER" id="PTHR43464">
    <property type="entry name" value="METHYLTRANSFERASE"/>
    <property type="match status" value="1"/>
</dbReference>
<dbReference type="PANTHER" id="PTHR43464:SF19">
    <property type="entry name" value="UBIQUINONE BIOSYNTHESIS O-METHYLTRANSFERASE, MITOCHONDRIAL"/>
    <property type="match status" value="1"/>
</dbReference>
<dbReference type="GO" id="GO:0008757">
    <property type="term" value="F:S-adenosylmethionine-dependent methyltransferase activity"/>
    <property type="evidence" value="ECO:0007669"/>
    <property type="project" value="InterPro"/>
</dbReference>
<comment type="caution">
    <text evidence="5">The sequence shown here is derived from an EMBL/GenBank/DDBJ whole genome shotgun (WGS) entry which is preliminary data.</text>
</comment>
<sequence length="215" mass="24025">MPPIDDIRDGRSHRERIDFFRAVYHHADGDQKKIPWATEGAKPEVLDWLAANPTPAGARALDVACGLGENAEALAQAGYETVAFDVSDKAIDWAKKRYPNSSVDYHQADLFDLPLDWGRFDLVHECYTLQSLPDELRTNAFDAIARLVAPGGTLLVYARVRPDGSEWEHAPWPVMLGEFDAFIHAGLDLISDSHFDSNGRNGMIPHAFLVYKRPI</sequence>
<evidence type="ECO:0000256" key="2">
    <source>
        <dbReference type="ARBA" id="ARBA00022679"/>
    </source>
</evidence>
<keyword evidence="2 5" id="KW-0808">Transferase</keyword>
<name>A0A2N5XR87_9HYPH</name>
<dbReference type="Proteomes" id="UP000234881">
    <property type="component" value="Unassembled WGS sequence"/>
</dbReference>
<dbReference type="Pfam" id="PF13649">
    <property type="entry name" value="Methyltransf_25"/>
    <property type="match status" value="1"/>
</dbReference>